<evidence type="ECO:0000256" key="12">
    <source>
        <dbReference type="PROSITE-ProRule" id="PRU01363"/>
    </source>
</evidence>
<dbReference type="InterPro" id="IPR020841">
    <property type="entry name" value="PKS_Beta-ketoAc_synthase_dom"/>
</dbReference>
<dbReference type="InterPro" id="IPR015083">
    <property type="entry name" value="NorB/c/GfsB-D-like_docking"/>
</dbReference>
<dbReference type="InterPro" id="IPR036291">
    <property type="entry name" value="NAD(P)-bd_dom_sf"/>
</dbReference>
<keyword evidence="6" id="KW-0808">Transferase</keyword>
<dbReference type="InterPro" id="IPR013154">
    <property type="entry name" value="ADH-like_N"/>
</dbReference>
<name>A0A934NNH4_9NOCA</name>
<dbReference type="InterPro" id="IPR049551">
    <property type="entry name" value="PKS_DH_C"/>
</dbReference>
<dbReference type="SMART" id="SM00826">
    <property type="entry name" value="PKS_DH"/>
    <property type="match status" value="2"/>
</dbReference>
<dbReference type="InterPro" id="IPR014030">
    <property type="entry name" value="Ketoacyl_synth_N"/>
</dbReference>
<organism evidence="16 17">
    <name type="scientific">Antrihabitans stalagmiti</name>
    <dbReference type="NCBI Taxonomy" id="2799499"/>
    <lineage>
        <taxon>Bacteria</taxon>
        <taxon>Bacillati</taxon>
        <taxon>Actinomycetota</taxon>
        <taxon>Actinomycetes</taxon>
        <taxon>Mycobacteriales</taxon>
        <taxon>Nocardiaceae</taxon>
        <taxon>Antrihabitans</taxon>
    </lineage>
</organism>
<dbReference type="Pfam" id="PF16197">
    <property type="entry name" value="KAsynt_C_assoc"/>
    <property type="match status" value="2"/>
</dbReference>
<dbReference type="Pfam" id="PF13602">
    <property type="entry name" value="ADH_zinc_N_2"/>
    <property type="match status" value="1"/>
</dbReference>
<feature type="region of interest" description="N-terminal hotdog fold" evidence="12">
    <location>
        <begin position="918"/>
        <end position="1046"/>
    </location>
</feature>
<dbReference type="InterPro" id="IPR009081">
    <property type="entry name" value="PP-bd_ACP"/>
</dbReference>
<dbReference type="Gene3D" id="3.40.47.10">
    <property type="match status" value="2"/>
</dbReference>
<evidence type="ECO:0000256" key="3">
    <source>
        <dbReference type="ARBA" id="ARBA00005189"/>
    </source>
</evidence>
<dbReference type="InterPro" id="IPR013968">
    <property type="entry name" value="PKS_KR"/>
</dbReference>
<keyword evidence="17" id="KW-1185">Reference proteome</keyword>
<dbReference type="GO" id="GO:0004315">
    <property type="term" value="F:3-oxoacyl-[acyl-carrier-protein] synthase activity"/>
    <property type="evidence" value="ECO:0007669"/>
    <property type="project" value="InterPro"/>
</dbReference>
<dbReference type="Pfam" id="PF14765">
    <property type="entry name" value="PS-DH"/>
    <property type="match status" value="2"/>
</dbReference>
<evidence type="ECO:0000256" key="2">
    <source>
        <dbReference type="ARBA" id="ARBA00004792"/>
    </source>
</evidence>
<dbReference type="Gene3D" id="3.90.180.10">
    <property type="entry name" value="Medium-chain alcohol dehydrogenases, catalytic domain"/>
    <property type="match status" value="1"/>
</dbReference>
<dbReference type="SUPFAM" id="SSF47336">
    <property type="entry name" value="ACP-like"/>
    <property type="match status" value="2"/>
</dbReference>
<feature type="active site" description="Proton donor; for dehydratase activity" evidence="12">
    <location>
        <position position="2774"/>
    </location>
</feature>
<dbReference type="SMART" id="SM00827">
    <property type="entry name" value="PKS_AT"/>
    <property type="match status" value="2"/>
</dbReference>
<evidence type="ECO:0000256" key="9">
    <source>
        <dbReference type="ARBA" id="ARBA00023194"/>
    </source>
</evidence>
<dbReference type="InterPro" id="IPR016035">
    <property type="entry name" value="Acyl_Trfase/lysoPLipase"/>
</dbReference>
<dbReference type="Gene3D" id="3.10.129.110">
    <property type="entry name" value="Polyketide synthase dehydratase"/>
    <property type="match status" value="2"/>
</dbReference>
<dbReference type="InterPro" id="IPR011032">
    <property type="entry name" value="GroES-like_sf"/>
</dbReference>
<feature type="domain" description="Carrier" evidence="13">
    <location>
        <begin position="3625"/>
        <end position="3700"/>
    </location>
</feature>
<feature type="domain" description="Ketosynthase family 3 (KS3)" evidence="14">
    <location>
        <begin position="1739"/>
        <end position="2149"/>
    </location>
</feature>
<dbReference type="GO" id="GO:0031177">
    <property type="term" value="F:phosphopantetheine binding"/>
    <property type="evidence" value="ECO:0007669"/>
    <property type="project" value="InterPro"/>
</dbReference>
<dbReference type="InterPro" id="IPR001227">
    <property type="entry name" value="Ac_transferase_dom_sf"/>
</dbReference>
<dbReference type="FunFam" id="1.10.1200.10:FF:000007">
    <property type="entry name" value="Probable polyketide synthase pks17"/>
    <property type="match status" value="2"/>
</dbReference>
<dbReference type="SMART" id="SM00825">
    <property type="entry name" value="PKS_KS"/>
    <property type="match status" value="2"/>
</dbReference>
<dbReference type="SUPFAM" id="SSF53901">
    <property type="entry name" value="Thiolase-like"/>
    <property type="match status" value="2"/>
</dbReference>
<dbReference type="CDD" id="cd00833">
    <property type="entry name" value="PKS"/>
    <property type="match status" value="2"/>
</dbReference>
<evidence type="ECO:0000256" key="7">
    <source>
        <dbReference type="ARBA" id="ARBA00022832"/>
    </source>
</evidence>
<feature type="domain" description="Carrier" evidence="13">
    <location>
        <begin position="1647"/>
        <end position="1722"/>
    </location>
</feature>
<dbReference type="SMART" id="SM01294">
    <property type="entry name" value="PKS_PP_betabranch"/>
    <property type="match status" value="2"/>
</dbReference>
<dbReference type="Gene3D" id="3.40.50.720">
    <property type="entry name" value="NAD(P)-binding Rossmann-like Domain"/>
    <property type="match status" value="2"/>
</dbReference>
<dbReference type="PANTHER" id="PTHR43775:SF51">
    <property type="entry name" value="INACTIVE PHENOLPHTHIOCEROL SYNTHESIS POLYKETIDE SYNTHASE TYPE I PKS1-RELATED"/>
    <property type="match status" value="1"/>
</dbReference>
<dbReference type="CDD" id="cd05195">
    <property type="entry name" value="enoyl_red"/>
    <property type="match status" value="1"/>
</dbReference>
<dbReference type="GO" id="GO:0033068">
    <property type="term" value="P:macrolide biosynthetic process"/>
    <property type="evidence" value="ECO:0007669"/>
    <property type="project" value="UniProtKB-ARBA"/>
</dbReference>
<feature type="domain" description="PKS/mFAS DH" evidence="15">
    <location>
        <begin position="918"/>
        <end position="1192"/>
    </location>
</feature>
<feature type="active site" description="Proton acceptor; for dehydratase activity" evidence="12">
    <location>
        <position position="2612"/>
    </location>
</feature>
<keyword evidence="8" id="KW-0443">Lipid metabolism</keyword>
<protein>
    <submittedName>
        <fullName evidence="16">SDR family NAD(P)-dependent oxidoreductase</fullName>
    </submittedName>
</protein>
<dbReference type="InterPro" id="IPR014031">
    <property type="entry name" value="Ketoacyl_synth_C"/>
</dbReference>
<keyword evidence="9" id="KW-0045">Antibiotic biosynthesis</keyword>
<dbReference type="Pfam" id="PF00698">
    <property type="entry name" value="Acyl_transf_1"/>
    <property type="match status" value="2"/>
</dbReference>
<dbReference type="Pfam" id="PF08240">
    <property type="entry name" value="ADH_N"/>
    <property type="match status" value="1"/>
</dbReference>
<feature type="active site" description="Proton acceptor; for dehydratase activity" evidence="12">
    <location>
        <position position="950"/>
    </location>
</feature>
<dbReference type="InterPro" id="IPR057326">
    <property type="entry name" value="KR_dom"/>
</dbReference>
<dbReference type="SUPFAM" id="SSF51735">
    <property type="entry name" value="NAD(P)-binding Rossmann-fold domains"/>
    <property type="match status" value="5"/>
</dbReference>
<dbReference type="SMART" id="SM00823">
    <property type="entry name" value="PKS_PP"/>
    <property type="match status" value="2"/>
</dbReference>
<comment type="pathway">
    <text evidence="3">Lipid metabolism.</text>
</comment>
<dbReference type="RefSeq" id="WP_199703076.1">
    <property type="nucleotide sequence ID" value="NZ_JAEMNV010000002.1"/>
</dbReference>
<feature type="domain" description="PKS/mFAS DH" evidence="15">
    <location>
        <begin position="2581"/>
        <end position="2853"/>
    </location>
</feature>
<proteinExistence type="predicted"/>
<evidence type="ECO:0000259" key="13">
    <source>
        <dbReference type="PROSITE" id="PS50075"/>
    </source>
</evidence>
<dbReference type="InterPro" id="IPR020806">
    <property type="entry name" value="PKS_PP-bd"/>
</dbReference>
<keyword evidence="7" id="KW-0276">Fatty acid metabolism</keyword>
<dbReference type="Pfam" id="PF08990">
    <property type="entry name" value="Docking"/>
    <property type="match status" value="1"/>
</dbReference>
<dbReference type="Proteomes" id="UP000655868">
    <property type="component" value="Unassembled WGS sequence"/>
</dbReference>
<dbReference type="Gene3D" id="3.40.366.10">
    <property type="entry name" value="Malonyl-Coenzyme A Acyl Carrier Protein, domain 2"/>
    <property type="match status" value="2"/>
</dbReference>
<dbReference type="InterPro" id="IPR042104">
    <property type="entry name" value="PKS_dehydratase_sf"/>
</dbReference>
<dbReference type="PROSITE" id="PS52004">
    <property type="entry name" value="KS3_2"/>
    <property type="match status" value="2"/>
</dbReference>
<dbReference type="Gene3D" id="1.10.1200.10">
    <property type="entry name" value="ACP-like"/>
    <property type="match status" value="2"/>
</dbReference>
<accession>A0A934NNH4</accession>
<evidence type="ECO:0000313" key="16">
    <source>
        <dbReference type="EMBL" id="MBJ8338377.1"/>
    </source>
</evidence>
<evidence type="ECO:0000256" key="4">
    <source>
        <dbReference type="ARBA" id="ARBA00022450"/>
    </source>
</evidence>
<dbReference type="InterPro" id="IPR018201">
    <property type="entry name" value="Ketoacyl_synth_AS"/>
</dbReference>
<dbReference type="GO" id="GO:0004312">
    <property type="term" value="F:fatty acid synthase activity"/>
    <property type="evidence" value="ECO:0007669"/>
    <property type="project" value="TreeGrafter"/>
</dbReference>
<dbReference type="Pfam" id="PF22953">
    <property type="entry name" value="SpnB_Rossmann"/>
    <property type="match status" value="1"/>
</dbReference>
<comment type="pathway">
    <text evidence="2">Antibiotic biosynthesis.</text>
</comment>
<dbReference type="InterPro" id="IPR020807">
    <property type="entry name" value="PKS_DH"/>
</dbReference>
<dbReference type="Pfam" id="PF08659">
    <property type="entry name" value="KR"/>
    <property type="match status" value="2"/>
</dbReference>
<dbReference type="FunFam" id="3.40.50.720:FF:000209">
    <property type="entry name" value="Polyketide synthase Pks12"/>
    <property type="match status" value="1"/>
</dbReference>
<dbReference type="Pfam" id="PF02801">
    <property type="entry name" value="Ketoacyl-synt_C"/>
    <property type="match status" value="2"/>
</dbReference>
<comment type="cofactor">
    <cofactor evidence="1">
        <name>pantetheine 4'-phosphate</name>
        <dbReference type="ChEBI" id="CHEBI:47942"/>
    </cofactor>
</comment>
<dbReference type="EMBL" id="JAEMNV010000002">
    <property type="protein sequence ID" value="MBJ8338377.1"/>
    <property type="molecule type" value="Genomic_DNA"/>
</dbReference>
<comment type="caution">
    <text evidence="16">The sequence shown here is derived from an EMBL/GenBank/DDBJ whole genome shotgun (WGS) entry which is preliminary data.</text>
</comment>
<dbReference type="PROSITE" id="PS00012">
    <property type="entry name" value="PHOSPHOPANTETHEINE"/>
    <property type="match status" value="2"/>
</dbReference>
<evidence type="ECO:0000313" key="17">
    <source>
        <dbReference type="Proteomes" id="UP000655868"/>
    </source>
</evidence>
<dbReference type="GO" id="GO:0016491">
    <property type="term" value="F:oxidoreductase activity"/>
    <property type="evidence" value="ECO:0007669"/>
    <property type="project" value="InterPro"/>
</dbReference>
<dbReference type="Gene3D" id="3.30.70.3290">
    <property type="match status" value="2"/>
</dbReference>
<evidence type="ECO:0000256" key="10">
    <source>
        <dbReference type="ARBA" id="ARBA00023268"/>
    </source>
</evidence>
<dbReference type="InterPro" id="IPR049552">
    <property type="entry name" value="PKS_DH_N"/>
</dbReference>
<dbReference type="InterPro" id="IPR050091">
    <property type="entry name" value="PKS_NRPS_Biosynth_Enz"/>
</dbReference>
<keyword evidence="11" id="KW-0012">Acyltransferase</keyword>
<dbReference type="SUPFAM" id="SSF50129">
    <property type="entry name" value="GroES-like"/>
    <property type="match status" value="1"/>
</dbReference>
<dbReference type="SMART" id="SM00829">
    <property type="entry name" value="PKS_ER"/>
    <property type="match status" value="1"/>
</dbReference>
<dbReference type="SMART" id="SM00822">
    <property type="entry name" value="PKS_KR"/>
    <property type="match status" value="2"/>
</dbReference>
<feature type="active site" description="Proton donor; for dehydratase activity" evidence="12">
    <location>
        <position position="1117"/>
    </location>
</feature>
<dbReference type="InterPro" id="IPR016039">
    <property type="entry name" value="Thiolase-like"/>
</dbReference>
<keyword evidence="10" id="KW-0511">Multifunctional enzyme</keyword>
<dbReference type="InterPro" id="IPR014043">
    <property type="entry name" value="Acyl_transferase_dom"/>
</dbReference>
<dbReference type="PANTHER" id="PTHR43775">
    <property type="entry name" value="FATTY ACID SYNTHASE"/>
    <property type="match status" value="1"/>
</dbReference>
<sequence length="3779" mass="395347">MSNEDKLREYLKRTLGEAREARSEVGRLRAERTEPIAVIGMACRLPGGVTTPDELWELVADERDAIGAFARDRDWDTDALFDSDPDAAGRTYVREGGFLDGATEFDAEFFGISPREAMAMDPQQRLLLETSWEAVEHADIDPRSLRGSRTGVFAGASANDYGARLLNTEGWAQIEGHSLTGNTISVVSGRIAYHLGLHGPALSIDTACSSSLVALHEAAQSLRSRECDLALAGGVTIMATPGMFQYFSRQRGLAADGRCKSFSDAADGVGWSEGVGVLLLERLSDAQRNGRNILAVVRGSAINHDGASNGLTAPNGLSQQRVIRAALDAAGLGVDDIDVVEAHGTGTPLGDPIEAHALLATYGQRETDRPVLLGSLKSNIGHTQAAAGVAGVIKMIVAMEHGVVPRSLHIDEPSHQIDWTAGTLDLLDSARPWEVGDRPRRAAVSSFGISGTNAHLVLEAAPTPQPSVQGVEPGNPVVPWVLTARDDDGLVRQAARLARWLHTRNDLSTLDVAWSLANRSSHGCSAVVVATDRTDLLAGLDAIAARRTSPTVIGGSAIAGRTAFVFPGQGAQFVGMGQDLYTEFPVFAAAFDAAAAVLDLESAQPLRDVVWGRDRELLDRTDFAQAALFAIGVASYRLVESWGITPEFVAGHSIGEIAAAHVAGVLSLADAARLVAARGKLMAALPGGGAMVAVQASEAQVRSALVAGTEIAAVNGPTSVVVSGAADPVAALVDVLEQSGYRCSRLPVSHAFHSALVEPMLAEFAQVAESISYTTPSIPMISTVAADLDLATAEYWVRQVREPVGFADAIRSLDEAGVVRFVVLGPDGGLTNLLHESISIDDVCAVPLLRKDRGGVVSTITAAATLACSGIAVTLRAMLGGKGATYVPLPPYAFAPVRYWASAGAAAVDAAGLRATGHPLVNAIVANPDSGGVVVTGVLSPMAQPWLADHRIGNSIVVAGTVFVELAVRAGDEVGCRSIRELSITAPMRLSADGAAVVHVIVGGADESGTRTVSIYARDETVSAGSSVDEWTLHASGKLSPAIDTPAVDLAAWPPLGSDAVELGDLYGRLATSGYHYGSAFRGLTALWRRGDELFVEAALPDSTDASGFGLHPALLDSILHAQLAMRSADGVLLPFVWEGVTLQASGATAVRARITVTAPDTMALVVVDSQGRPVLSVAEVTARAIAVDDNESDTSSLLRVEWQPVHCPPASVSYAEWSAVVDSAVAVVPADVVVDVRSAHARTDVVANVHTMSQTVVAVLQQFLQDARFDASTLTVLTRGGVTVHENDTVDLGAGAVWGLVRSIQVEEPDRVRLVDIDGVHVDVAEILSATSASTEPQLALRGAQVFVPRLVRGAAPTLTPPPELSAGTVLITGGTGGLGAILARHLVRRYGVRHLLLVSRRGASTPGAEQLRAELVEQGADVRVVACDVADLGAVRELVASIDAEVPLVGVVHAAGVVEDGVLCTLDPDRLRRVLRPKVDGAWYLHTATVDHDLSMFVLFSSAAGVVGSPAQANYAAANAFLDALARERHAAGSVATSIAWGPWRADGGMTAVLSDTDTARLGRAGLTPLPTEDALTLFDEAIRSLRPDVVAATVDSRTLRARAGLGTPMWGVIAPKPRPSAHTVGRSHTFVDRMANIAPQEQLSVVLDTVRAEIAVALGHTAPDAIDPDRNFQDLGFDSLLALEVRNRLKAATGLPLPATAVFDYPTPTALAAYLVEQSSGASRVSAQPARIAESAEPIAIVGVGCRYPGGVGSRDDLWQLVSDGLDVIGEFPDDRGWDDNLYDPDPDAEGKSYTNSGGFLYDAGDFDAAFFGISPREALATNPQQRILLEVAWEALEDAGIDPVSLRGTDTGVFAGVMYHDYGSHTPGGSLVTGRVAYSLGLLGPAVSVDTACSSSLVAMHQASAALRSGECSLALAGGVTVMGTPTVFVDFSRQRGLAPDGRCKSFSDSADGVGWGEGAGLVVLERLSDARLKGHRVLGVVRGSAVNQDGASNGLTAPNGPSQERVIRSALASAGLVSADVDVVEGHGTGTALGDPIEAQALLATYGQNRENGPVWLGSVKSNMGHTQAAAGVAGVIKVVEAMRRGVMPASLFGGVPSSHVDWSVGAVRLLSEARVWESKGRPRRAGVSSFGISGTNAHVIVEEAPSVEGVALSDGGVGKSISLPVVPWVVSGRSADAVVAQSLRLRRWLDVHPDVSAVDVGVSLAGRAQLPWRVAVVDPAGLEAVVPVKVVAGKTVFVFSGQGAQSSGMGRELFEAFPVFAEAITQVCDPGWLFDSGTDLDRTDNTQLALFAVEVALCRLLESWGVIPDVVVGHSIGEIAAAHVAGVLDLADAVRLVTARGALMAALPAGGAMLAVEIAEADIADLPVGVSIAGINSRSSVTVSGPVAAIEELEARWSGRRTKRLTVSHAFHSELMDPMVAEFAAVAQQLTWHLPRVALVSNVTGQLESELFTDPGYWVRQVREPVRFADGISAAKVAGGSRFVEVGPDAQLSAVIGADAVVATQRRGRPQVQMLVRAVADAHCHGVAVDWVQFFAGQGAQRVDLPSYAFQRQRYWLHADSPAESSSLGQTRVDHPVLRTMVGVPGGDLVFTGRMSIGSLPWLADHTVLGSVLVPAAALAELVIRAGSEVECGHIEELMLREPLVLPDSGGVAVQVAMRDSAVSVYSRGDQPDAEWVLHAEAVVSAADPSGVQVYSGPWPPERATELDVAERYARLAEAGYGYGPTFIGVQRLWRDADVLFADVALPDAVTNDAADNAAFGIHPALLDALVHAGVLGSFEPGTDNAVLVPFVWQGVSLLATGARRLRARIVVSGGAAGSFEAFDDAGRAVVSVDRIAARPLPVNWQPRAAVRNSLVLHEVQWTELQKPARSGVAGRLLSVAEAIALVTGADPAPDVIVVECVAAVDDSSPSEPSSVPGVHGGLDHTLALVQAFLGDRRYADSHLVAITRGLSGGAVRGLLRSAQAEEPGRITLVDIEGAATDVDFAHLPMLGEPELALRDGAVSAPRVAPVDPHTLPAADWKLAVVNPGVLDGVGIVEASDRQPTLGEGMLRIAVRAMGVNFRDVLVCLGVVSADAVGVVSDVAGVVVEVGPDVREFAVGDRVMGLAPGGGSTVVTNQQLVTRIPAGWSFGEAAGVPTVYLTAWLALSDIADIRAGQRLLVHAAAGGVGMAAVALARLWGVEVYATASRGKWSTVRGLGVAPDRIADSRTLEFEKFFSAATDDAGMDVVLDSLAGEFVDAGLRLLPRGGWFIEMGKTDIRDPAQVASVHDGVRYRAVDLTKVDSDHIGRLLGELSTLFESGRLAPLPISAWDVRNAPDAFRYFGQARHVGKIVLTVPQPLDPNGTVLITGGTGGLGAVLARHLVVEHGVRHLVLASRRGLSAPGAELLLASLTDLGAQVRIAECDVADRAACRDLVEQLPKEHPLTGIVHTAGVLDDGVLAALNPKRLRAVLAPKVDAAWHLHELTRDHDLAWFVMFSSVAGVFGSPGQANYAAANGFLDELAVHRRALGLPAVAIDWGLWAADAGMGATLGTANTARIGRGGLRPLVTDVGVRLFDDAVAQPGAVVIAADFDLAALRAAAHRPPILHDLVGGRRTVDPAPIATAALDLGGLSAEQQAKRLLDTVRAQIAIVLGHRRGEQVDPEANFRDLGFDSLTAVELRNRLNTVTGLQLSATTVFDHPTPLAIATYLQQQVLGDAADGVLGELDRLERALTQLEPGGAVLTQVSDRLEALVRTVRDIGARREQTPVDSGDLESASADELLDMIQREFGKS</sequence>
<dbReference type="InterPro" id="IPR049900">
    <property type="entry name" value="PKS_mFAS_DH"/>
</dbReference>
<feature type="domain" description="Ketosynthase family 3 (KS3)" evidence="14">
    <location>
        <begin position="33"/>
        <end position="460"/>
    </location>
</feature>
<dbReference type="InterPro" id="IPR016036">
    <property type="entry name" value="Malonyl_transacylase_ACP-bd"/>
</dbReference>
<reference evidence="16" key="1">
    <citation type="submission" date="2020-12" db="EMBL/GenBank/DDBJ databases">
        <title>Antrihabitans popcorni sp. nov. and Antrihabitans auranticaus sp. nov., isolated from a larva cave.</title>
        <authorList>
            <person name="Lee S.D."/>
            <person name="Kim I.S."/>
        </authorList>
    </citation>
    <scope>NUCLEOTIDE SEQUENCE</scope>
    <source>
        <strain evidence="16">YC3-6</strain>
    </source>
</reference>
<evidence type="ECO:0000256" key="5">
    <source>
        <dbReference type="ARBA" id="ARBA00022553"/>
    </source>
</evidence>
<keyword evidence="4" id="KW-0596">Phosphopantetheine</keyword>
<dbReference type="InterPro" id="IPR006162">
    <property type="entry name" value="Ppantetheine_attach_site"/>
</dbReference>
<dbReference type="FunFam" id="3.40.366.10:FF:000002">
    <property type="entry name" value="Probable polyketide synthase 2"/>
    <property type="match status" value="1"/>
</dbReference>
<feature type="region of interest" description="N-terminal hotdog fold" evidence="12">
    <location>
        <begin position="2581"/>
        <end position="2697"/>
    </location>
</feature>
<dbReference type="PROSITE" id="PS00606">
    <property type="entry name" value="KS3_1"/>
    <property type="match status" value="2"/>
</dbReference>
<dbReference type="PROSITE" id="PS52019">
    <property type="entry name" value="PKS_MFAS_DH"/>
    <property type="match status" value="2"/>
</dbReference>
<dbReference type="Gene3D" id="3.40.50.11460">
    <property type="match status" value="1"/>
</dbReference>
<feature type="region of interest" description="C-terminal hotdog fold" evidence="12">
    <location>
        <begin position="1058"/>
        <end position="1192"/>
    </location>
</feature>
<dbReference type="Pfam" id="PF21089">
    <property type="entry name" value="PKS_DH_N"/>
    <property type="match status" value="2"/>
</dbReference>
<dbReference type="GO" id="GO:0006633">
    <property type="term" value="P:fatty acid biosynthetic process"/>
    <property type="evidence" value="ECO:0007669"/>
    <property type="project" value="InterPro"/>
</dbReference>
<evidence type="ECO:0000256" key="6">
    <source>
        <dbReference type="ARBA" id="ARBA00022679"/>
    </source>
</evidence>
<dbReference type="SUPFAM" id="SSF55048">
    <property type="entry name" value="Probable ACP-binding domain of malonyl-CoA ACP transacylase"/>
    <property type="match status" value="2"/>
</dbReference>
<dbReference type="InterPro" id="IPR020843">
    <property type="entry name" value="ER"/>
</dbReference>
<dbReference type="SUPFAM" id="SSF52151">
    <property type="entry name" value="FabD/lysophospholipase-like"/>
    <property type="match status" value="2"/>
</dbReference>
<feature type="region of interest" description="C-terminal hotdog fold" evidence="12">
    <location>
        <begin position="2710"/>
        <end position="2853"/>
    </location>
</feature>
<dbReference type="InterPro" id="IPR032821">
    <property type="entry name" value="PKS_assoc"/>
</dbReference>
<dbReference type="InterPro" id="IPR055123">
    <property type="entry name" value="SpnB-like_Rossmann"/>
</dbReference>
<evidence type="ECO:0000256" key="1">
    <source>
        <dbReference type="ARBA" id="ARBA00001957"/>
    </source>
</evidence>
<dbReference type="FunFam" id="3.40.47.10:FF:000019">
    <property type="entry name" value="Polyketide synthase type I"/>
    <property type="match status" value="2"/>
</dbReference>
<evidence type="ECO:0000256" key="8">
    <source>
        <dbReference type="ARBA" id="ARBA00023098"/>
    </source>
</evidence>
<evidence type="ECO:0000256" key="11">
    <source>
        <dbReference type="ARBA" id="ARBA00023315"/>
    </source>
</evidence>
<gene>
    <name evidence="16" type="ORF">JGU71_05740</name>
</gene>
<dbReference type="CDD" id="cd08956">
    <property type="entry name" value="KR_3_FAS_SDR_x"/>
    <property type="match status" value="2"/>
</dbReference>
<dbReference type="Pfam" id="PF00109">
    <property type="entry name" value="ketoacyl-synt"/>
    <property type="match status" value="2"/>
</dbReference>
<evidence type="ECO:0000259" key="15">
    <source>
        <dbReference type="PROSITE" id="PS52019"/>
    </source>
</evidence>
<dbReference type="Pfam" id="PF00550">
    <property type="entry name" value="PP-binding"/>
    <property type="match status" value="2"/>
</dbReference>
<dbReference type="PROSITE" id="PS50075">
    <property type="entry name" value="CARRIER"/>
    <property type="match status" value="2"/>
</dbReference>
<evidence type="ECO:0000259" key="14">
    <source>
        <dbReference type="PROSITE" id="PS52004"/>
    </source>
</evidence>
<keyword evidence="5" id="KW-0597">Phosphoprotein</keyword>
<dbReference type="InterPro" id="IPR036736">
    <property type="entry name" value="ACP-like_sf"/>
</dbReference>